<dbReference type="InterPro" id="IPR031737">
    <property type="entry name" value="CNDH2_C"/>
</dbReference>
<dbReference type="PANTHER" id="PTHR14324:SF3">
    <property type="entry name" value="CONDENSIN-2 COMPLEX SUBUNIT H2"/>
    <property type="match status" value="1"/>
</dbReference>
<gene>
    <name evidence="3" type="ORF">PIB30_111641</name>
</gene>
<sequence length="162" mass="18154">DSHPPFDIQEYGARILDKLSLEESSSCVRSFSDLVAGQTKFDVARSFSSLLQLVNNRDVDLERNGNNGESMCYSAVNPFHVRLLKNDKERGAMQFHLSRKRPKSATKRPAKDRDGRGKSPTIALSPPANCKISSKLGKVSAKLSPKSKRRRRSQYVEPVNLH</sequence>
<dbReference type="PANTHER" id="PTHR14324">
    <property type="entry name" value="CONDENSIN-2 COMPLEX SUBUNIT H2"/>
    <property type="match status" value="1"/>
</dbReference>
<feature type="compositionally biased region" description="Basic residues" evidence="1">
    <location>
        <begin position="97"/>
        <end position="108"/>
    </location>
</feature>
<proteinExistence type="predicted"/>
<evidence type="ECO:0000313" key="4">
    <source>
        <dbReference type="Proteomes" id="UP001341840"/>
    </source>
</evidence>
<organism evidence="3 4">
    <name type="scientific">Stylosanthes scabra</name>
    <dbReference type="NCBI Taxonomy" id="79078"/>
    <lineage>
        <taxon>Eukaryota</taxon>
        <taxon>Viridiplantae</taxon>
        <taxon>Streptophyta</taxon>
        <taxon>Embryophyta</taxon>
        <taxon>Tracheophyta</taxon>
        <taxon>Spermatophyta</taxon>
        <taxon>Magnoliopsida</taxon>
        <taxon>eudicotyledons</taxon>
        <taxon>Gunneridae</taxon>
        <taxon>Pentapetalae</taxon>
        <taxon>rosids</taxon>
        <taxon>fabids</taxon>
        <taxon>Fabales</taxon>
        <taxon>Fabaceae</taxon>
        <taxon>Papilionoideae</taxon>
        <taxon>50 kb inversion clade</taxon>
        <taxon>dalbergioids sensu lato</taxon>
        <taxon>Dalbergieae</taxon>
        <taxon>Pterocarpus clade</taxon>
        <taxon>Stylosanthes</taxon>
    </lineage>
</organism>
<protein>
    <recommendedName>
        <fullName evidence="2">Condensin-2 complex subunit H2 C-terminal domain-containing protein</fullName>
    </recommendedName>
</protein>
<comment type="caution">
    <text evidence="3">The sequence shown here is derived from an EMBL/GenBank/DDBJ whole genome shotgun (WGS) entry which is preliminary data.</text>
</comment>
<dbReference type="EMBL" id="JASCZI010067668">
    <property type="protein sequence ID" value="MED6142226.1"/>
    <property type="molecule type" value="Genomic_DNA"/>
</dbReference>
<keyword evidence="4" id="KW-1185">Reference proteome</keyword>
<feature type="region of interest" description="Disordered" evidence="1">
    <location>
        <begin position="90"/>
        <end position="162"/>
    </location>
</feature>
<reference evidence="3 4" key="1">
    <citation type="journal article" date="2023" name="Plants (Basel)">
        <title>Bridging the Gap: Combining Genomics and Transcriptomics Approaches to Understand Stylosanthes scabra, an Orphan Legume from the Brazilian Caatinga.</title>
        <authorList>
            <person name="Ferreira-Neto J.R.C."/>
            <person name="da Silva M.D."/>
            <person name="Binneck E."/>
            <person name="de Melo N.F."/>
            <person name="da Silva R.H."/>
            <person name="de Melo A.L.T.M."/>
            <person name="Pandolfi V."/>
            <person name="Bustamante F.O."/>
            <person name="Brasileiro-Vidal A.C."/>
            <person name="Benko-Iseppon A.M."/>
        </authorList>
    </citation>
    <scope>NUCLEOTIDE SEQUENCE [LARGE SCALE GENOMIC DNA]</scope>
    <source>
        <tissue evidence="3">Leaves</tissue>
    </source>
</reference>
<dbReference type="InterPro" id="IPR023093">
    <property type="entry name" value="ScpA-like_C"/>
</dbReference>
<feature type="non-terminal residue" evidence="3">
    <location>
        <position position="1"/>
    </location>
</feature>
<evidence type="ECO:0000313" key="3">
    <source>
        <dbReference type="EMBL" id="MED6142226.1"/>
    </source>
</evidence>
<evidence type="ECO:0000256" key="1">
    <source>
        <dbReference type="SAM" id="MobiDB-lite"/>
    </source>
</evidence>
<dbReference type="Pfam" id="PF16858">
    <property type="entry name" value="CNDH2_C"/>
    <property type="match status" value="1"/>
</dbReference>
<accession>A0ABU6T1U0</accession>
<name>A0ABU6T1U0_9FABA</name>
<dbReference type="Gene3D" id="1.10.10.580">
    <property type="entry name" value="Structural maintenance of chromosome 1. Chain E"/>
    <property type="match status" value="1"/>
</dbReference>
<feature type="domain" description="Condensin-2 complex subunit H2 C-terminal" evidence="2">
    <location>
        <begin position="1"/>
        <end position="91"/>
    </location>
</feature>
<evidence type="ECO:0000259" key="2">
    <source>
        <dbReference type="Pfam" id="PF16858"/>
    </source>
</evidence>
<dbReference type="InterPro" id="IPR031739">
    <property type="entry name" value="Ncaph2"/>
</dbReference>
<dbReference type="Proteomes" id="UP001341840">
    <property type="component" value="Unassembled WGS sequence"/>
</dbReference>